<dbReference type="InterPro" id="IPR013106">
    <property type="entry name" value="Ig_V-set"/>
</dbReference>
<dbReference type="InterPro" id="IPR050671">
    <property type="entry name" value="CD300_family_receptors"/>
</dbReference>
<evidence type="ECO:0000256" key="3">
    <source>
        <dbReference type="ARBA" id="ARBA00023136"/>
    </source>
</evidence>
<dbReference type="AlphaFoldDB" id="A0A8C4H7G5"/>
<evidence type="ECO:0000256" key="2">
    <source>
        <dbReference type="ARBA" id="ARBA00022692"/>
    </source>
</evidence>
<dbReference type="Pfam" id="PF07686">
    <property type="entry name" value="V-set"/>
    <property type="match status" value="1"/>
</dbReference>
<dbReference type="GeneTree" id="ENSGT01120000272041"/>
<name>A0A8C4H7G5_DICLA</name>
<organism evidence="5 6">
    <name type="scientific">Dicentrarchus labrax</name>
    <name type="common">European seabass</name>
    <name type="synonym">Morone labrax</name>
    <dbReference type="NCBI Taxonomy" id="13489"/>
    <lineage>
        <taxon>Eukaryota</taxon>
        <taxon>Metazoa</taxon>
        <taxon>Chordata</taxon>
        <taxon>Craniata</taxon>
        <taxon>Vertebrata</taxon>
        <taxon>Euteleostomi</taxon>
        <taxon>Actinopterygii</taxon>
        <taxon>Neopterygii</taxon>
        <taxon>Teleostei</taxon>
        <taxon>Neoteleostei</taxon>
        <taxon>Acanthomorphata</taxon>
        <taxon>Eupercaria</taxon>
        <taxon>Moronidae</taxon>
        <taxon>Dicentrarchus</taxon>
    </lineage>
</organism>
<evidence type="ECO:0000313" key="5">
    <source>
        <dbReference type="Ensembl" id="ENSDLAP00005038220.2"/>
    </source>
</evidence>
<evidence type="ECO:0000256" key="1">
    <source>
        <dbReference type="ARBA" id="ARBA00004370"/>
    </source>
</evidence>
<sequence>MEAGILLDGNPPVRTLYPRPGGSITVECFFTVSGSRKYFCKDDCKEKYILVETTGDRGQKGRYRIRYLRGFPTGGFVYVSITQLTQSDSGQYRCGLDRPFLPDPYQEFRIIKVFTDSLSHFSQQDFFLSVCCCFFVSTKPKGEATGNTHNFPFLTENRRTI</sequence>
<protein>
    <recommendedName>
        <fullName evidence="4">Immunoglobulin V-set domain-containing protein</fullName>
    </recommendedName>
</protein>
<accession>A0A8C4H7G5</accession>
<dbReference type="PANTHER" id="PTHR11860:SF87">
    <property type="entry name" value="CMRF35-LIKE MOLECULE 8"/>
    <property type="match status" value="1"/>
</dbReference>
<comment type="subcellular location">
    <subcellularLocation>
        <location evidence="1">Membrane</location>
    </subcellularLocation>
</comment>
<dbReference type="Proteomes" id="UP000694389">
    <property type="component" value="Unassembled WGS sequence"/>
</dbReference>
<evidence type="ECO:0000259" key="4">
    <source>
        <dbReference type="Pfam" id="PF07686"/>
    </source>
</evidence>
<dbReference type="GO" id="GO:0004888">
    <property type="term" value="F:transmembrane signaling receptor activity"/>
    <property type="evidence" value="ECO:0007669"/>
    <property type="project" value="TreeGrafter"/>
</dbReference>
<dbReference type="InterPro" id="IPR036179">
    <property type="entry name" value="Ig-like_dom_sf"/>
</dbReference>
<evidence type="ECO:0000313" key="6">
    <source>
        <dbReference type="Proteomes" id="UP000694389"/>
    </source>
</evidence>
<dbReference type="GO" id="GO:0005886">
    <property type="term" value="C:plasma membrane"/>
    <property type="evidence" value="ECO:0007669"/>
    <property type="project" value="TreeGrafter"/>
</dbReference>
<dbReference type="Ensembl" id="ENSDLAT00005040803.2">
    <property type="protein sequence ID" value="ENSDLAP00005038220.2"/>
    <property type="gene ID" value="ENSDLAG00005017057.2"/>
</dbReference>
<dbReference type="SUPFAM" id="SSF48726">
    <property type="entry name" value="Immunoglobulin"/>
    <property type="match status" value="1"/>
</dbReference>
<keyword evidence="6" id="KW-1185">Reference proteome</keyword>
<keyword evidence="2" id="KW-0812">Transmembrane</keyword>
<dbReference type="PANTHER" id="PTHR11860">
    <property type="entry name" value="POLYMERIC-IMMUNOGLOBULIN RECEPTOR"/>
    <property type="match status" value="1"/>
</dbReference>
<dbReference type="Gene3D" id="2.60.40.10">
    <property type="entry name" value="Immunoglobulins"/>
    <property type="match status" value="1"/>
</dbReference>
<reference evidence="5" key="1">
    <citation type="submission" date="2025-08" db="UniProtKB">
        <authorList>
            <consortium name="Ensembl"/>
        </authorList>
    </citation>
    <scope>IDENTIFICATION</scope>
</reference>
<dbReference type="InterPro" id="IPR013783">
    <property type="entry name" value="Ig-like_fold"/>
</dbReference>
<feature type="domain" description="Immunoglobulin V-set" evidence="4">
    <location>
        <begin position="20"/>
        <end position="101"/>
    </location>
</feature>
<proteinExistence type="predicted"/>
<keyword evidence="3" id="KW-0472">Membrane</keyword>
<reference evidence="5" key="2">
    <citation type="submission" date="2025-09" db="UniProtKB">
        <authorList>
            <consortium name="Ensembl"/>
        </authorList>
    </citation>
    <scope>IDENTIFICATION</scope>
</reference>